<reference evidence="2" key="1">
    <citation type="journal article" date="2022" name="Int. J. Mol. Sci.">
        <title>Draft Genome of Tanacetum Coccineum: Genomic Comparison of Closely Related Tanacetum-Family Plants.</title>
        <authorList>
            <person name="Yamashiro T."/>
            <person name="Shiraishi A."/>
            <person name="Nakayama K."/>
            <person name="Satake H."/>
        </authorList>
    </citation>
    <scope>NUCLEOTIDE SEQUENCE</scope>
</reference>
<dbReference type="Gene3D" id="2.40.70.10">
    <property type="entry name" value="Acid Proteases"/>
    <property type="match status" value="1"/>
</dbReference>
<sequence length="602" mass="70659">MMNEVDIENLTIEQYLMLTQENQAHGMARTKSSRMITKDIENITIAKYMEYEAEIKMDPWGYAQSYTRSSGSTTLERSKKDEEVSSDKDVDEWLNAEMSKCMIGQDKEEEEDVLIDILITMGISFVTEEEEEDSSETLPCQLPPKEINQRIFTLPCTIANLKETSMVVEMADMTKKAPLGIVENIDKFLFYSDLVVIDMLEGLNETMLLGRPFLATIHAQIDVFRREILLGIGEEKVKFDMNGGICTPSCSDESIDIVDSSDDIQELEGSQDDEVGSHLLENVVSRWHVCKPVHITFVDCEKDCRQWPTCNPDLSFCSGYDAIYGQEESGMLKQWICFQDHERQNVEGNGIIFADFLKVAHNYDFNVKSRRATEYADPYDFHHEYAYSYIPQKSDSPPNDTLRINTYFPNVFQTQLKKPRVRDNSFEEWVKIKLGHINISETIKYEMFKEWIKENFNFEVDFGRTWDDPYSRKFDVYKEEFDNEIEQFVNEYELKAGRKRYSLDEVWEKCEKFHDTTKLWYDKGFEEEELWQNGIEEIDYTPSLVKIETFEVHRYTFKNRKSFISITKQMDDVLTLGRVNGSRFMEKTRKEMDEEKRTTRKT</sequence>
<feature type="region of interest" description="Disordered" evidence="1">
    <location>
        <begin position="67"/>
        <end position="88"/>
    </location>
</feature>
<dbReference type="InterPro" id="IPR021109">
    <property type="entry name" value="Peptidase_aspartic_dom_sf"/>
</dbReference>
<name>A0ABQ4X4F2_9ASTR</name>
<organism evidence="2 3">
    <name type="scientific">Tanacetum coccineum</name>
    <dbReference type="NCBI Taxonomy" id="301880"/>
    <lineage>
        <taxon>Eukaryota</taxon>
        <taxon>Viridiplantae</taxon>
        <taxon>Streptophyta</taxon>
        <taxon>Embryophyta</taxon>
        <taxon>Tracheophyta</taxon>
        <taxon>Spermatophyta</taxon>
        <taxon>Magnoliopsida</taxon>
        <taxon>eudicotyledons</taxon>
        <taxon>Gunneridae</taxon>
        <taxon>Pentapetalae</taxon>
        <taxon>asterids</taxon>
        <taxon>campanulids</taxon>
        <taxon>Asterales</taxon>
        <taxon>Asteraceae</taxon>
        <taxon>Asteroideae</taxon>
        <taxon>Anthemideae</taxon>
        <taxon>Anthemidinae</taxon>
        <taxon>Tanacetum</taxon>
    </lineage>
</organism>
<feature type="compositionally biased region" description="Basic and acidic residues" evidence="1">
    <location>
        <begin position="76"/>
        <end position="88"/>
    </location>
</feature>
<evidence type="ECO:0000313" key="3">
    <source>
        <dbReference type="Proteomes" id="UP001151760"/>
    </source>
</evidence>
<comment type="caution">
    <text evidence="2">The sequence shown here is derived from an EMBL/GenBank/DDBJ whole genome shotgun (WGS) entry which is preliminary data.</text>
</comment>
<evidence type="ECO:0000313" key="2">
    <source>
        <dbReference type="EMBL" id="GJS60051.1"/>
    </source>
</evidence>
<keyword evidence="3" id="KW-1185">Reference proteome</keyword>
<accession>A0ABQ4X4F2</accession>
<evidence type="ECO:0000256" key="1">
    <source>
        <dbReference type="SAM" id="MobiDB-lite"/>
    </source>
</evidence>
<proteinExistence type="predicted"/>
<dbReference type="PANTHER" id="PTHR33067:SF35">
    <property type="entry name" value="ASPARTIC PEPTIDASE DDI1-TYPE DOMAIN-CONTAINING PROTEIN"/>
    <property type="match status" value="1"/>
</dbReference>
<dbReference type="PANTHER" id="PTHR33067">
    <property type="entry name" value="RNA-DIRECTED DNA POLYMERASE-RELATED"/>
    <property type="match status" value="1"/>
</dbReference>
<dbReference type="Proteomes" id="UP001151760">
    <property type="component" value="Unassembled WGS sequence"/>
</dbReference>
<reference evidence="2" key="2">
    <citation type="submission" date="2022-01" db="EMBL/GenBank/DDBJ databases">
        <authorList>
            <person name="Yamashiro T."/>
            <person name="Shiraishi A."/>
            <person name="Satake H."/>
            <person name="Nakayama K."/>
        </authorList>
    </citation>
    <scope>NUCLEOTIDE SEQUENCE</scope>
</reference>
<dbReference type="EMBL" id="BQNB010009195">
    <property type="protein sequence ID" value="GJS60051.1"/>
    <property type="molecule type" value="Genomic_DNA"/>
</dbReference>
<gene>
    <name evidence="2" type="ORF">Tco_0654835</name>
</gene>
<protein>
    <submittedName>
        <fullName evidence="2">Uncharacterized protein</fullName>
    </submittedName>
</protein>